<gene>
    <name evidence="5" type="ORF">VITISV_004932</name>
</gene>
<dbReference type="EMBL" id="AM440985">
    <property type="protein sequence ID" value="CAN78489.1"/>
    <property type="molecule type" value="Genomic_DNA"/>
</dbReference>
<dbReference type="GO" id="GO:0003677">
    <property type="term" value="F:DNA binding"/>
    <property type="evidence" value="ECO:0007669"/>
    <property type="project" value="UniProtKB-KW"/>
</dbReference>
<organism evidence="5">
    <name type="scientific">Vitis vinifera</name>
    <name type="common">Grape</name>
    <dbReference type="NCBI Taxonomy" id="29760"/>
    <lineage>
        <taxon>Eukaryota</taxon>
        <taxon>Viridiplantae</taxon>
        <taxon>Streptophyta</taxon>
        <taxon>Embryophyta</taxon>
        <taxon>Tracheophyta</taxon>
        <taxon>Spermatophyta</taxon>
        <taxon>Magnoliopsida</taxon>
        <taxon>eudicotyledons</taxon>
        <taxon>Gunneridae</taxon>
        <taxon>Pentapetalae</taxon>
        <taxon>rosids</taxon>
        <taxon>Vitales</taxon>
        <taxon>Vitaceae</taxon>
        <taxon>Viteae</taxon>
        <taxon>Vitis</taxon>
    </lineage>
</organism>
<accession>A5AZ68</accession>
<dbReference type="GO" id="GO:0006313">
    <property type="term" value="P:DNA transposition"/>
    <property type="evidence" value="ECO:0007669"/>
    <property type="project" value="InterPro"/>
</dbReference>
<sequence>MARSNEMIDEVGIMLLYEGDWVQNGNMYYFEGYQDPTEHNLSMKYVFNGNIPTTPIQLRDDGDVKFFIHLNCTDGKLQVPLCITIEKKNGNHQYESIINTDFSSHTLSEVEKEINMDPIFIYSSESLSGFDDENRTRLSYDLLNCFDSHNLNMNKDDEDSGMNVNLNEDSQVIYTLYVLELVILKNDASWECFLKKLHGAIGHVDDLVVVSNRHNNIEKVVRKVFPHASHGVCTYHMKQNLKTKFKNVKVHKLFHDVAYIYHFSEFNVIFRQLQMISSRTATYIIDAGVERWARSHSSKKKKYNIMTTGIVESLNIVLKDAKDLPILQLVEELRNLLQKWFANRKQQALSMTIELTTWADGKHRIRFNTSLTYKVEAINSMKYNVKYNGVSDHSIYHPGHQRDWVIPDEIRNRVVLPPKTSRSVGRPRKEGISSGGESKRKRRCGRCGDYGCNRKSCKRPILLHYQNDNSGHTELGM</sequence>
<dbReference type="InterPro" id="IPR001207">
    <property type="entry name" value="Transposase_mutator"/>
</dbReference>
<keyword evidence="3" id="KW-0233">DNA recombination</keyword>
<keyword evidence="1" id="KW-0815">Transposition</keyword>
<dbReference type="AlphaFoldDB" id="A5AZ68"/>
<evidence type="ECO:0000256" key="2">
    <source>
        <dbReference type="ARBA" id="ARBA00023125"/>
    </source>
</evidence>
<proteinExistence type="predicted"/>
<name>A5AZ68_VITVI</name>
<feature type="region of interest" description="Disordered" evidence="4">
    <location>
        <begin position="419"/>
        <end position="445"/>
    </location>
</feature>
<evidence type="ECO:0000256" key="3">
    <source>
        <dbReference type="ARBA" id="ARBA00023172"/>
    </source>
</evidence>
<reference evidence="5" key="1">
    <citation type="journal article" date="2007" name="PLoS ONE">
        <title>The first genome sequence of an elite grapevine cultivar (Pinot noir Vitis vinifera L.): coping with a highly heterozygous genome.</title>
        <authorList>
            <person name="Velasco R."/>
            <person name="Zharkikh A."/>
            <person name="Troggio M."/>
            <person name="Cartwright D.A."/>
            <person name="Cestaro A."/>
            <person name="Pruss D."/>
            <person name="Pindo M."/>
            <person name="FitzGerald L.M."/>
            <person name="Vezzulli S."/>
            <person name="Reid J."/>
            <person name="Malacarne G."/>
            <person name="Iliev D."/>
            <person name="Coppola G."/>
            <person name="Wardell B."/>
            <person name="Micheletti D."/>
            <person name="Macalma T."/>
            <person name="Facci M."/>
            <person name="Mitchell J.T."/>
            <person name="Perazzolli M."/>
            <person name="Eldredge G."/>
            <person name="Gatto P."/>
            <person name="Oyzerski R."/>
            <person name="Moretto M."/>
            <person name="Gutin N."/>
            <person name="Stefanini M."/>
            <person name="Chen Y."/>
            <person name="Segala C."/>
            <person name="Davenport C."/>
            <person name="Dematte L."/>
            <person name="Mraz A."/>
            <person name="Battilana J."/>
            <person name="Stormo K."/>
            <person name="Costa F."/>
            <person name="Tao Q."/>
            <person name="Si-Ammour A."/>
            <person name="Harkins T."/>
            <person name="Lackey A."/>
            <person name="Perbost C."/>
            <person name="Taillon B."/>
            <person name="Stella A."/>
            <person name="Solovyev V."/>
            <person name="Fawcett J.A."/>
            <person name="Sterck L."/>
            <person name="Vandepoele K."/>
            <person name="Grando S.M."/>
            <person name="Toppo S."/>
            <person name="Moser C."/>
            <person name="Lanchbury J."/>
            <person name="Bogden R."/>
            <person name="Skolnick M."/>
            <person name="Sgaramella V."/>
            <person name="Bhatnagar S.K."/>
            <person name="Fontana P."/>
            <person name="Gutin A."/>
            <person name="Van de Peer Y."/>
            <person name="Salamini F."/>
            <person name="Viola R."/>
        </authorList>
    </citation>
    <scope>NUCLEOTIDE SEQUENCE</scope>
</reference>
<keyword evidence="2" id="KW-0238">DNA-binding</keyword>
<evidence type="ECO:0000313" key="5">
    <source>
        <dbReference type="EMBL" id="CAN78489.1"/>
    </source>
</evidence>
<dbReference type="Pfam" id="PF00872">
    <property type="entry name" value="Transposase_mut"/>
    <property type="match status" value="1"/>
</dbReference>
<dbReference type="GO" id="GO:0004803">
    <property type="term" value="F:transposase activity"/>
    <property type="evidence" value="ECO:0007669"/>
    <property type="project" value="InterPro"/>
</dbReference>
<evidence type="ECO:0008006" key="6">
    <source>
        <dbReference type="Google" id="ProtNLM"/>
    </source>
</evidence>
<evidence type="ECO:0000256" key="4">
    <source>
        <dbReference type="SAM" id="MobiDB-lite"/>
    </source>
</evidence>
<evidence type="ECO:0000256" key="1">
    <source>
        <dbReference type="ARBA" id="ARBA00022578"/>
    </source>
</evidence>
<dbReference type="PANTHER" id="PTHR31973:SF187">
    <property type="entry name" value="MUTATOR TRANSPOSASE MUDRA PROTEIN"/>
    <property type="match status" value="1"/>
</dbReference>
<protein>
    <recommendedName>
        <fullName evidence="6">MULE transposase domain-containing protein</fullName>
    </recommendedName>
</protein>
<dbReference type="PANTHER" id="PTHR31973">
    <property type="entry name" value="POLYPROTEIN, PUTATIVE-RELATED"/>
    <property type="match status" value="1"/>
</dbReference>